<keyword evidence="2" id="KW-1185">Reference proteome</keyword>
<evidence type="ECO:0000313" key="2">
    <source>
        <dbReference type="Proteomes" id="UP001595816"/>
    </source>
</evidence>
<accession>A0ABV8LPG8</accession>
<evidence type="ECO:0008006" key="3">
    <source>
        <dbReference type="Google" id="ProtNLM"/>
    </source>
</evidence>
<name>A0ABV8LPG8_9ACTN</name>
<proteinExistence type="predicted"/>
<organism evidence="1 2">
    <name type="scientific">Hamadaea flava</name>
    <dbReference type="NCBI Taxonomy" id="1742688"/>
    <lineage>
        <taxon>Bacteria</taxon>
        <taxon>Bacillati</taxon>
        <taxon>Actinomycetota</taxon>
        <taxon>Actinomycetes</taxon>
        <taxon>Micromonosporales</taxon>
        <taxon>Micromonosporaceae</taxon>
        <taxon>Hamadaea</taxon>
    </lineage>
</organism>
<dbReference type="EMBL" id="JBHSAY010000006">
    <property type="protein sequence ID" value="MFC4131699.1"/>
    <property type="molecule type" value="Genomic_DNA"/>
</dbReference>
<gene>
    <name evidence="1" type="ORF">ACFOZ4_13915</name>
</gene>
<protein>
    <recommendedName>
        <fullName evidence="3">DUF1579 domain-containing protein</fullName>
    </recommendedName>
</protein>
<evidence type="ECO:0000313" key="1">
    <source>
        <dbReference type="EMBL" id="MFC4131699.1"/>
    </source>
</evidence>
<comment type="caution">
    <text evidence="1">The sequence shown here is derived from an EMBL/GenBank/DDBJ whole genome shotgun (WGS) entry which is preliminary data.</text>
</comment>
<sequence length="168" mass="19300">MTEQITLEHRADGRADFDFFFGRWHGAIRKLADVTDRACTEWVEFEATCDCGPILEGLGNFETAIMHPGGQAVEGATLRLFVPSTRTWHIWWMSSRLPGVLDAPVEGRFEGDRGIFEGPDEFDGTPILVRYEWDLLNADEVQWAQRFSWDGGTTWDDLNWVTMWTRIV</sequence>
<dbReference type="RefSeq" id="WP_253755449.1">
    <property type="nucleotide sequence ID" value="NZ_JAMZDZ010000001.1"/>
</dbReference>
<dbReference type="Proteomes" id="UP001595816">
    <property type="component" value="Unassembled WGS sequence"/>
</dbReference>
<reference evidence="2" key="1">
    <citation type="journal article" date="2019" name="Int. J. Syst. Evol. Microbiol.">
        <title>The Global Catalogue of Microorganisms (GCM) 10K type strain sequencing project: providing services to taxonomists for standard genome sequencing and annotation.</title>
        <authorList>
            <consortium name="The Broad Institute Genomics Platform"/>
            <consortium name="The Broad Institute Genome Sequencing Center for Infectious Disease"/>
            <person name="Wu L."/>
            <person name="Ma J."/>
        </authorList>
    </citation>
    <scope>NUCLEOTIDE SEQUENCE [LARGE SCALE GENOMIC DNA]</scope>
    <source>
        <strain evidence="2">CGMCC 4.7289</strain>
    </source>
</reference>